<dbReference type="EMBL" id="KZ270006">
    <property type="protein sequence ID" value="OZC08613.1"/>
    <property type="molecule type" value="Genomic_DNA"/>
</dbReference>
<proteinExistence type="predicted"/>
<organism evidence="1 2">
    <name type="scientific">Onchocerca flexuosa</name>
    <dbReference type="NCBI Taxonomy" id="387005"/>
    <lineage>
        <taxon>Eukaryota</taxon>
        <taxon>Metazoa</taxon>
        <taxon>Ecdysozoa</taxon>
        <taxon>Nematoda</taxon>
        <taxon>Chromadorea</taxon>
        <taxon>Rhabditida</taxon>
        <taxon>Spirurina</taxon>
        <taxon>Spiruromorpha</taxon>
        <taxon>Filarioidea</taxon>
        <taxon>Onchocercidae</taxon>
        <taxon>Onchocerca</taxon>
    </lineage>
</organism>
<reference evidence="1 2" key="1">
    <citation type="submission" date="2015-12" db="EMBL/GenBank/DDBJ databases">
        <title>Draft genome of the nematode, Onchocerca flexuosa.</title>
        <authorList>
            <person name="Mitreva M."/>
        </authorList>
    </citation>
    <scope>NUCLEOTIDE SEQUENCE [LARGE SCALE GENOMIC DNA]</scope>
    <source>
        <strain evidence="1">Red Deer</strain>
    </source>
</reference>
<keyword evidence="2" id="KW-1185">Reference proteome</keyword>
<name>A0A238BTI3_9BILA</name>
<sequence length="293" mass="33596">MLGSQSLSFFLNRATKSFRSSNRLEVSAKNNDHQKKAQVHRYSINNQQKQNLLRSLDTLPTLNLYGPHYIKVEPMVLTAICLVGWDIGPRTRTDYSIIVADCGECDCSIFIRKLLKSTGKSITTDRQANVISFRVDNLIKHLTLVEVNFEKHDLWSTLDFDGCMLLYSPRNSHSYKYAMKKLSQLRDLKEKYLLWLIGIASDPALPLTKPRIISYDQAKAESSKMNARYWEVIPDGKTPRSPLTYHQIVMELISLTSNSKIDTLSPNKITFEFNKSSQVIRKVSKSCEYISFT</sequence>
<gene>
    <name evidence="1" type="ORF">X798_04417</name>
</gene>
<dbReference type="OrthoDB" id="5776623at2759"/>
<dbReference type="AlphaFoldDB" id="A0A238BTI3"/>
<evidence type="ECO:0000313" key="2">
    <source>
        <dbReference type="Proteomes" id="UP000242913"/>
    </source>
</evidence>
<protein>
    <submittedName>
        <fullName evidence="1">Uncharacterized protein</fullName>
    </submittedName>
</protein>
<evidence type="ECO:0000313" key="1">
    <source>
        <dbReference type="EMBL" id="OZC08613.1"/>
    </source>
</evidence>
<dbReference type="Proteomes" id="UP000242913">
    <property type="component" value="Unassembled WGS sequence"/>
</dbReference>
<accession>A0A238BTI3</accession>